<dbReference type="EMBL" id="CP071794">
    <property type="protein sequence ID" value="QTD54858.1"/>
    <property type="molecule type" value="Genomic_DNA"/>
</dbReference>
<dbReference type="CDD" id="cd00616">
    <property type="entry name" value="AHBA_syn"/>
    <property type="match status" value="1"/>
</dbReference>
<accession>A0ABX7T1M7</accession>
<dbReference type="Gene3D" id="3.40.640.10">
    <property type="entry name" value="Type I PLP-dependent aspartate aminotransferase-like (Major domain)"/>
    <property type="match status" value="1"/>
</dbReference>
<evidence type="ECO:0000313" key="4">
    <source>
        <dbReference type="Proteomes" id="UP000663923"/>
    </source>
</evidence>
<dbReference type="InterPro" id="IPR015421">
    <property type="entry name" value="PyrdxlP-dep_Trfase_major"/>
</dbReference>
<dbReference type="PANTHER" id="PTHR30244">
    <property type="entry name" value="TRANSAMINASE"/>
    <property type="match status" value="1"/>
</dbReference>
<dbReference type="PANTHER" id="PTHR30244:SF34">
    <property type="entry name" value="DTDP-4-AMINO-4,6-DIDEOXYGALACTOSE TRANSAMINASE"/>
    <property type="match status" value="1"/>
</dbReference>
<organism evidence="3 4">
    <name type="scientific">Parasphingorhabdus cellanae</name>
    <dbReference type="NCBI Taxonomy" id="2806553"/>
    <lineage>
        <taxon>Bacteria</taxon>
        <taxon>Pseudomonadati</taxon>
        <taxon>Pseudomonadota</taxon>
        <taxon>Alphaproteobacteria</taxon>
        <taxon>Sphingomonadales</taxon>
        <taxon>Sphingomonadaceae</taxon>
        <taxon>Parasphingorhabdus</taxon>
    </lineage>
</organism>
<dbReference type="InterPro" id="IPR015424">
    <property type="entry name" value="PyrdxlP-dep_Trfase"/>
</dbReference>
<dbReference type="Pfam" id="PF01041">
    <property type="entry name" value="DegT_DnrJ_EryC1"/>
    <property type="match status" value="1"/>
</dbReference>
<protein>
    <submittedName>
        <fullName evidence="3">DegT/DnrJ/EryC1/StrS family aminotransferase</fullName>
    </submittedName>
</protein>
<keyword evidence="2" id="KW-0663">Pyridoxal phosphate</keyword>
<proteinExistence type="inferred from homology"/>
<dbReference type="RefSeq" id="WP_207986689.1">
    <property type="nucleotide sequence ID" value="NZ_CP071794.1"/>
</dbReference>
<dbReference type="SUPFAM" id="SSF53383">
    <property type="entry name" value="PLP-dependent transferases"/>
    <property type="match status" value="1"/>
</dbReference>
<gene>
    <name evidence="3" type="ORF">J4G78_11420</name>
</gene>
<reference evidence="3 4" key="1">
    <citation type="submission" date="2021-03" db="EMBL/GenBank/DDBJ databases">
        <title>Complete genome of Parasphingorhabdus_sp.JHSY0214.</title>
        <authorList>
            <person name="Yoo J.H."/>
            <person name="Bae J.W."/>
        </authorList>
    </citation>
    <scope>NUCLEOTIDE SEQUENCE [LARGE SCALE GENOMIC DNA]</scope>
    <source>
        <strain evidence="3 4">JHSY0214</strain>
    </source>
</reference>
<dbReference type="GO" id="GO:0008483">
    <property type="term" value="F:transaminase activity"/>
    <property type="evidence" value="ECO:0007669"/>
    <property type="project" value="UniProtKB-KW"/>
</dbReference>
<keyword evidence="3" id="KW-0032">Aminotransferase</keyword>
<evidence type="ECO:0000256" key="1">
    <source>
        <dbReference type="ARBA" id="ARBA00037999"/>
    </source>
</evidence>
<dbReference type="Proteomes" id="UP000663923">
    <property type="component" value="Chromosome"/>
</dbReference>
<comment type="similarity">
    <text evidence="1 2">Belongs to the DegT/DnrJ/EryC1 family.</text>
</comment>
<dbReference type="PIRSF" id="PIRSF000390">
    <property type="entry name" value="PLP_StrS"/>
    <property type="match status" value="1"/>
</dbReference>
<dbReference type="Gene3D" id="3.90.1150.10">
    <property type="entry name" value="Aspartate Aminotransferase, domain 1"/>
    <property type="match status" value="1"/>
</dbReference>
<dbReference type="InterPro" id="IPR015422">
    <property type="entry name" value="PyrdxlP-dep_Trfase_small"/>
</dbReference>
<evidence type="ECO:0000313" key="3">
    <source>
        <dbReference type="EMBL" id="QTD54858.1"/>
    </source>
</evidence>
<keyword evidence="3" id="KW-0808">Transferase</keyword>
<name>A0ABX7T1M7_9SPHN</name>
<evidence type="ECO:0000256" key="2">
    <source>
        <dbReference type="RuleBase" id="RU004508"/>
    </source>
</evidence>
<keyword evidence="4" id="KW-1185">Reference proteome</keyword>
<sequence>MTWIPVNEPALLPEDFLALKDSFDTGWISSAGKYVDQFESDWATYCGQDHGIAVSNGTAALQVAVEAVGIGAGDEVIMPSYTIISCASSVVRAGAKPVLVDCDPKTFGMVPDQVAQKITPRTKAIMVVHMFGHPVDMDPIAELASKHGLVIIEDAAEVHGAKYLSGRDGPDPVWKTCGGMGHIATFSFFANKLITTGEGGMVVTSNKAYAEKARSLRNLCFRPDRRFLHTEHGHQFRMTNMQAAIGVNQVKRIETIVDRKRAIADQYSTLLSDIEDIQLPMESDWAKNVFWVYSILLGEGHKMDAVEFAARLKEKNIETRPFFLGMHEQPVFHDMGLFIGENYPVTERIARKGLYVPSGLAITDEQIEIVSEAVRETLA</sequence>
<dbReference type="InterPro" id="IPR000653">
    <property type="entry name" value="DegT/StrS_aminotransferase"/>
</dbReference>